<sequence>MNLSDELSCNENIIFRGKLCPISEIIETNSSFLVFLDKNVLKILKEVYGLTAAERRRSLIEEFKINFELSPSVYLGVFPVSMCQTLYGGQSWADDYALLMKKLKNEHLVLELLKNNGFNEEKVTLIATKLADFHLSKLTGNLCRGDRMLIRKFGSCKSIQNVWLSDLLFLEEREQLLAKETTVAFHKIRGYIIDFLRNKHRLLFSRKSNGFVLPVHGDLRADNVFIEGDSVHFIDRSLRKNMRVADILKDITFFTLDLDFFHKQAEKEIFLSVYKKKTKYFVPQELFVFYVCNAAIAACVVNLKREQTWNIPFFLEIANRYLN</sequence>
<reference evidence="1 2" key="1">
    <citation type="submission" date="2017-09" db="EMBL/GenBank/DDBJ databases">
        <title>Depth-based differentiation of microbial function through sediment-hosted aquifers and enrichment of novel symbionts in the deep terrestrial subsurface.</title>
        <authorList>
            <person name="Probst A.J."/>
            <person name="Ladd B."/>
            <person name="Jarett J.K."/>
            <person name="Geller-Mcgrath D.E."/>
            <person name="Sieber C.M."/>
            <person name="Emerson J.B."/>
            <person name="Anantharaman K."/>
            <person name="Thomas B.C."/>
            <person name="Malmstrom R."/>
            <person name="Stieglmeier M."/>
            <person name="Klingl A."/>
            <person name="Woyke T."/>
            <person name="Ryan C.M."/>
            <person name="Banfield J.F."/>
        </authorList>
    </citation>
    <scope>NUCLEOTIDE SEQUENCE [LARGE SCALE GENOMIC DNA]</scope>
    <source>
        <strain evidence="1">CG23_combo_of_CG06-09_8_20_14_all_37_87_8</strain>
    </source>
</reference>
<gene>
    <name evidence="1" type="ORF">COX24_03710</name>
</gene>
<comment type="caution">
    <text evidence="1">The sequence shown here is derived from an EMBL/GenBank/DDBJ whole genome shotgun (WGS) entry which is preliminary data.</text>
</comment>
<name>A0A2G9ZE46_9BACT</name>
<evidence type="ECO:0008006" key="3">
    <source>
        <dbReference type="Google" id="ProtNLM"/>
    </source>
</evidence>
<protein>
    <recommendedName>
        <fullName evidence="3">Aminoglycoside phosphotransferase domain-containing protein</fullName>
    </recommendedName>
</protein>
<dbReference type="InterPro" id="IPR011009">
    <property type="entry name" value="Kinase-like_dom_sf"/>
</dbReference>
<dbReference type="Proteomes" id="UP000230447">
    <property type="component" value="Unassembled WGS sequence"/>
</dbReference>
<evidence type="ECO:0000313" key="2">
    <source>
        <dbReference type="Proteomes" id="UP000230447"/>
    </source>
</evidence>
<dbReference type="AlphaFoldDB" id="A0A2G9ZE46"/>
<dbReference type="EMBL" id="PCSB01000077">
    <property type="protein sequence ID" value="PIP31424.1"/>
    <property type="molecule type" value="Genomic_DNA"/>
</dbReference>
<proteinExistence type="predicted"/>
<accession>A0A2G9ZE46</accession>
<organism evidence="1 2">
    <name type="scientific">bacterium (Candidatus Gribaldobacteria) CG23_combo_of_CG06-09_8_20_14_all_37_87_8</name>
    <dbReference type="NCBI Taxonomy" id="2014278"/>
    <lineage>
        <taxon>Bacteria</taxon>
        <taxon>Candidatus Gribaldobacteria</taxon>
    </lineage>
</organism>
<dbReference type="SUPFAM" id="SSF56112">
    <property type="entry name" value="Protein kinase-like (PK-like)"/>
    <property type="match status" value="1"/>
</dbReference>
<evidence type="ECO:0000313" key="1">
    <source>
        <dbReference type="EMBL" id="PIP31424.1"/>
    </source>
</evidence>